<dbReference type="GO" id="GO:0006508">
    <property type="term" value="P:proteolysis"/>
    <property type="evidence" value="ECO:0007669"/>
    <property type="project" value="UniProtKB-KW"/>
</dbReference>
<keyword evidence="3 5" id="KW-0720">Serine protease</keyword>
<feature type="signal peptide" evidence="6">
    <location>
        <begin position="1"/>
        <end position="15"/>
    </location>
</feature>
<name>A0A3M7QA49_BRAPC</name>
<evidence type="ECO:0000256" key="5">
    <source>
        <dbReference type="RuleBase" id="RU363034"/>
    </source>
</evidence>
<feature type="domain" description="Peptidase S1" evidence="7">
    <location>
        <begin position="313"/>
        <end position="553"/>
    </location>
</feature>
<feature type="domain" description="Peptidase S1" evidence="7">
    <location>
        <begin position="30"/>
        <end position="274"/>
    </location>
</feature>
<dbReference type="SMART" id="SM00020">
    <property type="entry name" value="Tryp_SPc"/>
    <property type="match status" value="2"/>
</dbReference>
<dbReference type="InterPro" id="IPR009003">
    <property type="entry name" value="Peptidase_S1_PA"/>
</dbReference>
<dbReference type="FunFam" id="2.40.10.10:FF:000068">
    <property type="entry name" value="transmembrane protease serine 2"/>
    <property type="match status" value="1"/>
</dbReference>
<evidence type="ECO:0000313" key="8">
    <source>
        <dbReference type="EMBL" id="RNA08347.1"/>
    </source>
</evidence>
<dbReference type="EMBL" id="REGN01006777">
    <property type="protein sequence ID" value="RNA08347.1"/>
    <property type="molecule type" value="Genomic_DNA"/>
</dbReference>
<organism evidence="8 9">
    <name type="scientific">Brachionus plicatilis</name>
    <name type="common">Marine rotifer</name>
    <name type="synonym">Brachionus muelleri</name>
    <dbReference type="NCBI Taxonomy" id="10195"/>
    <lineage>
        <taxon>Eukaryota</taxon>
        <taxon>Metazoa</taxon>
        <taxon>Spiralia</taxon>
        <taxon>Gnathifera</taxon>
        <taxon>Rotifera</taxon>
        <taxon>Eurotatoria</taxon>
        <taxon>Monogononta</taxon>
        <taxon>Pseudotrocha</taxon>
        <taxon>Ploima</taxon>
        <taxon>Brachionidae</taxon>
        <taxon>Brachionus</taxon>
    </lineage>
</organism>
<evidence type="ECO:0000313" key="9">
    <source>
        <dbReference type="Proteomes" id="UP000276133"/>
    </source>
</evidence>
<dbReference type="InterPro" id="IPR018114">
    <property type="entry name" value="TRYPSIN_HIS"/>
</dbReference>
<dbReference type="Gene3D" id="2.40.10.10">
    <property type="entry name" value="Trypsin-like serine proteases"/>
    <property type="match status" value="2"/>
</dbReference>
<dbReference type="PANTHER" id="PTHR24252">
    <property type="entry name" value="ACROSIN-RELATED"/>
    <property type="match status" value="1"/>
</dbReference>
<dbReference type="Proteomes" id="UP000276133">
    <property type="component" value="Unassembled WGS sequence"/>
</dbReference>
<dbReference type="PRINTS" id="PR00722">
    <property type="entry name" value="CHYMOTRYPSIN"/>
</dbReference>
<evidence type="ECO:0000256" key="3">
    <source>
        <dbReference type="ARBA" id="ARBA00022825"/>
    </source>
</evidence>
<dbReference type="InterPro" id="IPR001314">
    <property type="entry name" value="Peptidase_S1A"/>
</dbReference>
<dbReference type="GO" id="GO:0004252">
    <property type="term" value="F:serine-type endopeptidase activity"/>
    <property type="evidence" value="ECO:0007669"/>
    <property type="project" value="InterPro"/>
</dbReference>
<evidence type="ECO:0000256" key="4">
    <source>
        <dbReference type="ARBA" id="ARBA00023157"/>
    </source>
</evidence>
<keyword evidence="4" id="KW-1015">Disulfide bond</keyword>
<dbReference type="InterPro" id="IPR001254">
    <property type="entry name" value="Trypsin_dom"/>
</dbReference>
<feature type="chain" id="PRO_5018054053" evidence="6">
    <location>
        <begin position="16"/>
        <end position="554"/>
    </location>
</feature>
<keyword evidence="2 5" id="KW-0378">Hydrolase</keyword>
<dbReference type="Pfam" id="PF00089">
    <property type="entry name" value="Trypsin"/>
    <property type="match status" value="2"/>
</dbReference>
<dbReference type="FunFam" id="2.40.10.10:FF:000118">
    <property type="entry name" value="Chymotrypsinogen A"/>
    <property type="match status" value="1"/>
</dbReference>
<evidence type="ECO:0000256" key="6">
    <source>
        <dbReference type="SAM" id="SignalP"/>
    </source>
</evidence>
<proteinExistence type="predicted"/>
<dbReference type="PROSITE" id="PS00135">
    <property type="entry name" value="TRYPSIN_SER"/>
    <property type="match status" value="1"/>
</dbReference>
<dbReference type="SUPFAM" id="SSF50494">
    <property type="entry name" value="Trypsin-like serine proteases"/>
    <property type="match status" value="2"/>
</dbReference>
<dbReference type="CDD" id="cd00190">
    <property type="entry name" value="Tryp_SPc"/>
    <property type="match status" value="2"/>
</dbReference>
<dbReference type="InterPro" id="IPR033116">
    <property type="entry name" value="TRYPSIN_SER"/>
</dbReference>
<dbReference type="OrthoDB" id="10061449at2759"/>
<keyword evidence="8" id="KW-0812">Transmembrane</keyword>
<keyword evidence="8" id="KW-0472">Membrane</keyword>
<accession>A0A3M7QA49</accession>
<evidence type="ECO:0000256" key="1">
    <source>
        <dbReference type="ARBA" id="ARBA00022670"/>
    </source>
</evidence>
<sequence>MKLIILLLTFYDVLASDCGKPLIKPSIGRIINGESAVPNSWPWVVSLRKSTSSLGNLYRNHICGGSVVSPDYVITAAHCVDGLDRALFSVVIGSNYLEENNQLFYNISQIIIHPNYNDNQKISDIALLRLSQRIDFGQKISSICLPDSSDVSAIFNQNVVVVGWGSTNGENNREKISNNLLQATLRIQNEVKPSICRDYESFVYCALDPTPKKSNICFGDSGGPLMFNFEDKWFLYGTSSFVTVHPNNFSCANSDASYFVMIPNYIDWIRDSIGNKQTVATTTAKILAAKTTPRKSPKCGSPAFTPSKKSYRILYGEKAVPFSWPWMVSLRSKKDPKHLCSGVLVDRQHLVTAAHCFLDSPAGSIVAALGINNLRQALTQRNKFGISKIFIHPNFDNRSGINDIAVFKLSKPVVYTKRIGPICLPNTNDYSIIYNQSAIIAGWGNTNGIFDGSLSNTLKQATMKVFNTISENNCNSHFSSYYCTLDISFPKSNICFGDAGGPLMYQLSDKRWYLFGVAAIATVDKNDKTCQNHNPSYFVKIPYFIEWIKKKLNE</sequence>
<keyword evidence="9" id="KW-1185">Reference proteome</keyword>
<dbReference type="STRING" id="10195.A0A3M7QA49"/>
<keyword evidence="1 5" id="KW-0645">Protease</keyword>
<dbReference type="PROSITE" id="PS00134">
    <property type="entry name" value="TRYPSIN_HIS"/>
    <property type="match status" value="2"/>
</dbReference>
<dbReference type="AlphaFoldDB" id="A0A3M7QA49"/>
<reference evidence="8 9" key="1">
    <citation type="journal article" date="2018" name="Sci. Rep.">
        <title>Genomic signatures of local adaptation to the degree of environmental predictability in rotifers.</title>
        <authorList>
            <person name="Franch-Gras L."/>
            <person name="Hahn C."/>
            <person name="Garcia-Roger E.M."/>
            <person name="Carmona M.J."/>
            <person name="Serra M."/>
            <person name="Gomez A."/>
        </authorList>
    </citation>
    <scope>NUCLEOTIDE SEQUENCE [LARGE SCALE GENOMIC DNA]</scope>
    <source>
        <strain evidence="8">HYR1</strain>
    </source>
</reference>
<dbReference type="PANTHER" id="PTHR24252:SF7">
    <property type="entry name" value="HYALIN"/>
    <property type="match status" value="1"/>
</dbReference>
<dbReference type="InterPro" id="IPR043504">
    <property type="entry name" value="Peptidase_S1_PA_chymotrypsin"/>
</dbReference>
<protein>
    <submittedName>
        <fullName evidence="8">Transmembrane protease serine 9-like</fullName>
    </submittedName>
</protein>
<evidence type="ECO:0000256" key="2">
    <source>
        <dbReference type="ARBA" id="ARBA00022801"/>
    </source>
</evidence>
<dbReference type="PROSITE" id="PS50240">
    <property type="entry name" value="TRYPSIN_DOM"/>
    <property type="match status" value="2"/>
</dbReference>
<evidence type="ECO:0000259" key="7">
    <source>
        <dbReference type="PROSITE" id="PS50240"/>
    </source>
</evidence>
<comment type="caution">
    <text evidence="8">The sequence shown here is derived from an EMBL/GenBank/DDBJ whole genome shotgun (WGS) entry which is preliminary data.</text>
</comment>
<gene>
    <name evidence="8" type="ORF">BpHYR1_003150</name>
</gene>
<keyword evidence="6" id="KW-0732">Signal</keyword>